<protein>
    <submittedName>
        <fullName evidence="2">Metal-binding protein</fullName>
    </submittedName>
</protein>
<dbReference type="SMART" id="SM00880">
    <property type="entry name" value="CHAD"/>
    <property type="match status" value="1"/>
</dbReference>
<evidence type="ECO:0000313" key="2">
    <source>
        <dbReference type="EMBL" id="PSB55227.1"/>
    </source>
</evidence>
<comment type="caution">
    <text evidence="2">The sequence shown here is derived from an EMBL/GenBank/DDBJ whole genome shotgun (WGS) entry which is preliminary data.</text>
</comment>
<dbReference type="PANTHER" id="PTHR39339:SF1">
    <property type="entry name" value="CHAD DOMAIN-CONTAINING PROTEIN"/>
    <property type="match status" value="1"/>
</dbReference>
<dbReference type="Pfam" id="PF05235">
    <property type="entry name" value="CHAD"/>
    <property type="match status" value="1"/>
</dbReference>
<name>A0A2T1GCS5_9CYAN</name>
<dbReference type="Gene3D" id="1.40.20.10">
    <property type="entry name" value="CHAD domain"/>
    <property type="match status" value="1"/>
</dbReference>
<proteinExistence type="predicted"/>
<sequence>MTLVDRNLTLSPQECASTPVTLADYIYPAIQKQYITIITLEADVLADEDLEAVHQMRVSLRRLRSQIQAFAPILDIPKVMGVKQIGQIGRTLGKVRDLDVLQELLKNYRSSLPESEQTHLEKVAATLVKRRRKEISKVKLMLDDREYQYFKLGMNNWLNSPQYMPNARIEFGSILPDLLLTVAGQLFLNPGWWIDLNSETEIGLESGVSQLLTIHGETMHGLRKQVKALRYLMEMFPDRYPDRYRDHLKDFKQIHQIFGNIQDNLVLDKFIRKALGKRSPIKLPTLYERIARSNYLNWQNWQPIQERYRQSETKHNFKLMLIQDIIK</sequence>
<dbReference type="EMBL" id="PVWO01000201">
    <property type="protein sequence ID" value="PSB55227.1"/>
    <property type="molecule type" value="Genomic_DNA"/>
</dbReference>
<evidence type="ECO:0000313" key="3">
    <source>
        <dbReference type="Proteomes" id="UP000238937"/>
    </source>
</evidence>
<reference evidence="2 3" key="1">
    <citation type="submission" date="2018-03" db="EMBL/GenBank/DDBJ databases">
        <title>The ancient ancestry and fast evolution of plastids.</title>
        <authorList>
            <person name="Moore K.R."/>
            <person name="Magnabosco C."/>
            <person name="Momper L."/>
            <person name="Gold D.A."/>
            <person name="Bosak T."/>
            <person name="Fournier G.P."/>
        </authorList>
    </citation>
    <scope>NUCLEOTIDE SEQUENCE [LARGE SCALE GENOMIC DNA]</scope>
    <source>
        <strain evidence="2 3">CCALA 037</strain>
    </source>
</reference>
<dbReference type="PANTHER" id="PTHR39339">
    <property type="entry name" value="SLR1444 PROTEIN"/>
    <property type="match status" value="1"/>
</dbReference>
<dbReference type="AlphaFoldDB" id="A0A2T1GCS5"/>
<dbReference type="InterPro" id="IPR007899">
    <property type="entry name" value="CHAD_dom"/>
</dbReference>
<dbReference type="InterPro" id="IPR038186">
    <property type="entry name" value="CHAD_dom_sf"/>
</dbReference>
<gene>
    <name evidence="2" type="ORF">C7B77_15670</name>
</gene>
<dbReference type="Proteomes" id="UP000238937">
    <property type="component" value="Unassembled WGS sequence"/>
</dbReference>
<evidence type="ECO:0000259" key="1">
    <source>
        <dbReference type="PROSITE" id="PS51708"/>
    </source>
</evidence>
<feature type="domain" description="CHAD" evidence="1">
    <location>
        <begin position="19"/>
        <end position="317"/>
    </location>
</feature>
<dbReference type="OrthoDB" id="9777271at2"/>
<accession>A0A2T1GCS5</accession>
<organism evidence="2 3">
    <name type="scientific">Chamaesiphon polymorphus CCALA 037</name>
    <dbReference type="NCBI Taxonomy" id="2107692"/>
    <lineage>
        <taxon>Bacteria</taxon>
        <taxon>Bacillati</taxon>
        <taxon>Cyanobacteriota</taxon>
        <taxon>Cyanophyceae</taxon>
        <taxon>Gomontiellales</taxon>
        <taxon>Chamaesiphonaceae</taxon>
        <taxon>Chamaesiphon</taxon>
    </lineage>
</organism>
<dbReference type="PROSITE" id="PS51708">
    <property type="entry name" value="CHAD"/>
    <property type="match status" value="1"/>
</dbReference>
<keyword evidence="3" id="KW-1185">Reference proteome</keyword>